<comment type="caution">
    <text evidence="1">The sequence shown here is derived from an EMBL/GenBank/DDBJ whole genome shotgun (WGS) entry which is preliminary data.</text>
</comment>
<gene>
    <name evidence="1" type="ORF">E5990_06245</name>
</gene>
<dbReference type="EMBL" id="SSTG01000064">
    <property type="protein sequence ID" value="THG51268.1"/>
    <property type="molecule type" value="Genomic_DNA"/>
</dbReference>
<protein>
    <submittedName>
        <fullName evidence="1">RluA family pseudouridine synthase</fullName>
    </submittedName>
</protein>
<evidence type="ECO:0000313" key="2">
    <source>
        <dbReference type="Proteomes" id="UP000305401"/>
    </source>
</evidence>
<name>A0AC61S525_9BACT</name>
<organism evidence="1 2">
    <name type="scientific">Muribaculum caecicola</name>
    <dbReference type="NCBI Taxonomy" id="3038144"/>
    <lineage>
        <taxon>Bacteria</taxon>
        <taxon>Pseudomonadati</taxon>
        <taxon>Bacteroidota</taxon>
        <taxon>Bacteroidia</taxon>
        <taxon>Bacteroidales</taxon>
        <taxon>Muribaculaceae</taxon>
        <taxon>Muribaculum</taxon>
    </lineage>
</organism>
<accession>A0AC61S525</accession>
<sequence>MQQLPARQKPQKKDVIETYTVQQPIHLLPFLFESMPQRKRTVVKNMLRHKQVAVNGMPVTLNSTELTPGDKVDVNLTREFRVFSNRRLKIIYEDDDIIVVDKGYGLLSMSSDRKQRGKTEETAYSILREYFKWHSPSNKVFIVHRLDQNTSGLMMLAKNQESKDTMQHNWNNMVLQRKYIAVVEGYVEADKGEVRSYLAENSQHEVYSTQNPEEGKLALTRYRVLKRGSGHTMLEVELDTGRKNQIRVHMKDLGHPIAGDRKYGARPSIIHRLALHAQTLRFAHPATRRDMNFSTPIPGSFYKLTGGK</sequence>
<reference evidence="1" key="1">
    <citation type="submission" date="2019-04" db="EMBL/GenBank/DDBJ databases">
        <title>Microbes associate with the intestines of laboratory mice.</title>
        <authorList>
            <person name="Navarre W."/>
            <person name="Wong E."/>
            <person name="Huang K.C."/>
            <person name="Tropini C."/>
            <person name="Ng K."/>
            <person name="Yu B."/>
        </authorList>
    </citation>
    <scope>NUCLEOTIDE SEQUENCE</scope>
    <source>
        <strain evidence="1">NM86_A22</strain>
    </source>
</reference>
<evidence type="ECO:0000313" key="1">
    <source>
        <dbReference type="EMBL" id="THG51268.1"/>
    </source>
</evidence>
<keyword evidence="2" id="KW-1185">Reference proteome</keyword>
<proteinExistence type="predicted"/>
<dbReference type="Proteomes" id="UP000305401">
    <property type="component" value="Unassembled WGS sequence"/>
</dbReference>